<proteinExistence type="predicted"/>
<dbReference type="AlphaFoldDB" id="A0A6A6FA98"/>
<reference evidence="2" key="1">
    <citation type="journal article" date="2020" name="Stud. Mycol.">
        <title>101 Dothideomycetes genomes: a test case for predicting lifestyles and emergence of pathogens.</title>
        <authorList>
            <person name="Haridas S."/>
            <person name="Albert R."/>
            <person name="Binder M."/>
            <person name="Bloem J."/>
            <person name="Labutti K."/>
            <person name="Salamov A."/>
            <person name="Andreopoulos B."/>
            <person name="Baker S."/>
            <person name="Barry K."/>
            <person name="Bills G."/>
            <person name="Bluhm B."/>
            <person name="Cannon C."/>
            <person name="Castanera R."/>
            <person name="Culley D."/>
            <person name="Daum C."/>
            <person name="Ezra D."/>
            <person name="Gonzalez J."/>
            <person name="Henrissat B."/>
            <person name="Kuo A."/>
            <person name="Liang C."/>
            <person name="Lipzen A."/>
            <person name="Lutzoni F."/>
            <person name="Magnuson J."/>
            <person name="Mondo S."/>
            <person name="Nolan M."/>
            <person name="Ohm R."/>
            <person name="Pangilinan J."/>
            <person name="Park H.-J."/>
            <person name="Ramirez L."/>
            <person name="Alfaro M."/>
            <person name="Sun H."/>
            <person name="Tritt A."/>
            <person name="Yoshinaga Y."/>
            <person name="Zwiers L.-H."/>
            <person name="Turgeon B."/>
            <person name="Goodwin S."/>
            <person name="Spatafora J."/>
            <person name="Crous P."/>
            <person name="Grigoriev I."/>
        </authorList>
    </citation>
    <scope>NUCLEOTIDE SEQUENCE</scope>
    <source>
        <strain evidence="2">SCOH1-5</strain>
    </source>
</reference>
<accession>A0A6A6FA98</accession>
<dbReference type="OrthoDB" id="3633947at2759"/>
<keyword evidence="3" id="KW-1185">Reference proteome</keyword>
<evidence type="ECO:0000256" key="1">
    <source>
        <dbReference type="SAM" id="MobiDB-lite"/>
    </source>
</evidence>
<dbReference type="EMBL" id="ML992681">
    <property type="protein sequence ID" value="KAF2210318.1"/>
    <property type="molecule type" value="Genomic_DNA"/>
</dbReference>
<protein>
    <submittedName>
        <fullName evidence="2">Uncharacterized protein</fullName>
    </submittedName>
</protein>
<name>A0A6A6FA98_9PEZI</name>
<evidence type="ECO:0000313" key="3">
    <source>
        <dbReference type="Proteomes" id="UP000799539"/>
    </source>
</evidence>
<feature type="compositionally biased region" description="Basic and acidic residues" evidence="1">
    <location>
        <begin position="126"/>
        <end position="141"/>
    </location>
</feature>
<organism evidence="2 3">
    <name type="scientific">Cercospora zeae-maydis SCOH1-5</name>
    <dbReference type="NCBI Taxonomy" id="717836"/>
    <lineage>
        <taxon>Eukaryota</taxon>
        <taxon>Fungi</taxon>
        <taxon>Dikarya</taxon>
        <taxon>Ascomycota</taxon>
        <taxon>Pezizomycotina</taxon>
        <taxon>Dothideomycetes</taxon>
        <taxon>Dothideomycetidae</taxon>
        <taxon>Mycosphaerellales</taxon>
        <taxon>Mycosphaerellaceae</taxon>
        <taxon>Cercospora</taxon>
    </lineage>
</organism>
<sequence>MDESPTKRRKLSDSPGGGAVVLTAPLRPRVTLISPPSTSSDESKDEAQQPVTTVVESSACLYPENECFDYSNDKRDVNKSHPHSSTCRHLECADESRHAGFRLHLQDPAAELRRWLLNRNTPLDGTQHDRKDEARQLEREREYPTRELRQALIFAVQQAVLCHLSIESMREYLSRYPYRFWFRNGPADGADDPSTFPDDDRIALMNKRELWSWFRLFATELDFLRHWEEHMWQTILEQKWSEALEGNVGEIQELMRLGFVDKDMVAAHCGVPDD</sequence>
<feature type="region of interest" description="Disordered" evidence="1">
    <location>
        <begin position="121"/>
        <end position="141"/>
    </location>
</feature>
<feature type="region of interest" description="Disordered" evidence="1">
    <location>
        <begin position="1"/>
        <end position="51"/>
    </location>
</feature>
<gene>
    <name evidence="2" type="ORF">CERZMDRAFT_99383</name>
</gene>
<evidence type="ECO:0000313" key="2">
    <source>
        <dbReference type="EMBL" id="KAF2210318.1"/>
    </source>
</evidence>
<dbReference type="Proteomes" id="UP000799539">
    <property type="component" value="Unassembled WGS sequence"/>
</dbReference>